<dbReference type="Proteomes" id="UP001367508">
    <property type="component" value="Unassembled WGS sequence"/>
</dbReference>
<gene>
    <name evidence="1" type="ORF">VNO77_35264</name>
</gene>
<name>A0AAN9KEH5_CANGL</name>
<sequence length="115" mass="12859">MCDWRKRESADGKMLQLPTRENVIGDVRVNGCVCQLVNECSLVMGPFCVHKAVKEKRFRVMASLLGFFLNQSGKGLYALSRTEMDCTKRLPGLITTETFCIGVARRNGKMAPSLE</sequence>
<evidence type="ECO:0000313" key="2">
    <source>
        <dbReference type="Proteomes" id="UP001367508"/>
    </source>
</evidence>
<dbReference type="EMBL" id="JAYMYQ010000008">
    <property type="protein sequence ID" value="KAK7316315.1"/>
    <property type="molecule type" value="Genomic_DNA"/>
</dbReference>
<accession>A0AAN9KEH5</accession>
<proteinExistence type="predicted"/>
<protein>
    <submittedName>
        <fullName evidence="1">Uncharacterized protein</fullName>
    </submittedName>
</protein>
<keyword evidence="2" id="KW-1185">Reference proteome</keyword>
<reference evidence="1 2" key="1">
    <citation type="submission" date="2024-01" db="EMBL/GenBank/DDBJ databases">
        <title>The genomes of 5 underutilized Papilionoideae crops provide insights into root nodulation and disease resistanc.</title>
        <authorList>
            <person name="Jiang F."/>
        </authorList>
    </citation>
    <scope>NUCLEOTIDE SEQUENCE [LARGE SCALE GENOMIC DNA]</scope>
    <source>
        <strain evidence="1">LVBAO_FW01</strain>
        <tissue evidence="1">Leaves</tissue>
    </source>
</reference>
<dbReference type="AlphaFoldDB" id="A0AAN9KEH5"/>
<comment type="caution">
    <text evidence="1">The sequence shown here is derived from an EMBL/GenBank/DDBJ whole genome shotgun (WGS) entry which is preliminary data.</text>
</comment>
<organism evidence="1 2">
    <name type="scientific">Canavalia gladiata</name>
    <name type="common">Sword bean</name>
    <name type="synonym">Dolichos gladiatus</name>
    <dbReference type="NCBI Taxonomy" id="3824"/>
    <lineage>
        <taxon>Eukaryota</taxon>
        <taxon>Viridiplantae</taxon>
        <taxon>Streptophyta</taxon>
        <taxon>Embryophyta</taxon>
        <taxon>Tracheophyta</taxon>
        <taxon>Spermatophyta</taxon>
        <taxon>Magnoliopsida</taxon>
        <taxon>eudicotyledons</taxon>
        <taxon>Gunneridae</taxon>
        <taxon>Pentapetalae</taxon>
        <taxon>rosids</taxon>
        <taxon>fabids</taxon>
        <taxon>Fabales</taxon>
        <taxon>Fabaceae</taxon>
        <taxon>Papilionoideae</taxon>
        <taxon>50 kb inversion clade</taxon>
        <taxon>NPAAA clade</taxon>
        <taxon>indigoferoid/millettioid clade</taxon>
        <taxon>Phaseoleae</taxon>
        <taxon>Canavalia</taxon>
    </lineage>
</organism>
<evidence type="ECO:0000313" key="1">
    <source>
        <dbReference type="EMBL" id="KAK7316315.1"/>
    </source>
</evidence>